<name>A0ACC3D3I8_9PEZI</name>
<keyword evidence="2" id="KW-1185">Reference proteome</keyword>
<gene>
    <name evidence="1" type="ORF">LTS18_006547</name>
</gene>
<dbReference type="Proteomes" id="UP001186974">
    <property type="component" value="Unassembled WGS sequence"/>
</dbReference>
<comment type="caution">
    <text evidence="1">The sequence shown here is derived from an EMBL/GenBank/DDBJ whole genome shotgun (WGS) entry which is preliminary data.</text>
</comment>
<evidence type="ECO:0000313" key="2">
    <source>
        <dbReference type="Proteomes" id="UP001186974"/>
    </source>
</evidence>
<dbReference type="EMBL" id="JAWDJW010007925">
    <property type="protein sequence ID" value="KAK3061313.1"/>
    <property type="molecule type" value="Genomic_DNA"/>
</dbReference>
<organism evidence="1 2">
    <name type="scientific">Coniosporium uncinatum</name>
    <dbReference type="NCBI Taxonomy" id="93489"/>
    <lineage>
        <taxon>Eukaryota</taxon>
        <taxon>Fungi</taxon>
        <taxon>Dikarya</taxon>
        <taxon>Ascomycota</taxon>
        <taxon>Pezizomycotina</taxon>
        <taxon>Dothideomycetes</taxon>
        <taxon>Dothideomycetes incertae sedis</taxon>
        <taxon>Coniosporium</taxon>
    </lineage>
</organism>
<sequence>MPSRPPPKPAGNSTSSPQRLPFHDAPDEEFHTEHSGSPASANRTIPKGTRSRSSSLSQAQLPIPFSYNQRQPTRSYFQHASFSGTEPQYSSQGVRDQTEELATSFRETLGSFCSSGSPARRTYSESETDTRRQPLLELSDSEHGGGRGSVDSARPYAIEEVSEPASPEFPATAPQRPDPKSSNLTYLIQTSPPNERVEESDNEDNEDAEVDRRGVPEISPAPRSSPTLNERSPLIPKATTTSYKSGDHEEPSAGGQSLRKRRTVEKVKDFTGNTFRTMTSAKTWNVQNVRQGAVAVWATGPAVFLGLLLNILDALSYGTILFPLGDTIFEDTAPDGIAMFFVSTIVAQLVYVLMSKFKGGIGSEMIEVVPFVHKMTFVIINEIGRENPKA</sequence>
<protein>
    <submittedName>
        <fullName evidence="1">Uncharacterized protein</fullName>
    </submittedName>
</protein>
<evidence type="ECO:0000313" key="1">
    <source>
        <dbReference type="EMBL" id="KAK3061313.1"/>
    </source>
</evidence>
<proteinExistence type="predicted"/>
<accession>A0ACC3D3I8</accession>
<feature type="non-terminal residue" evidence="1">
    <location>
        <position position="390"/>
    </location>
</feature>
<reference evidence="1" key="1">
    <citation type="submission" date="2024-09" db="EMBL/GenBank/DDBJ databases">
        <title>Black Yeasts Isolated from many extreme environments.</title>
        <authorList>
            <person name="Coleine C."/>
            <person name="Stajich J.E."/>
            <person name="Selbmann L."/>
        </authorList>
    </citation>
    <scope>NUCLEOTIDE SEQUENCE</scope>
    <source>
        <strain evidence="1">CCFEE 5737</strain>
    </source>
</reference>